<proteinExistence type="predicted"/>
<sequence length="220" mass="24209">MQLATRAAMPSIQPRGRSIPVAAQVPEHARTGGNAWSSHLIEEATLDACEGSDRAPGCKVFDYDLHDLAENDSAASLPLIASSFIGARPPPVQRRRAPEELSRSVELAELTRGIAEHALVSRDYAGNTGVHVTLNRKLFGDAFVIVSCQHDTLRVCIESERLWPILQVHGHAFARDLSDQLKMRIVMALFAYSSTLDEQGSNRRSRGFETLLYYKAEKGA</sequence>
<keyword evidence="1" id="KW-0614">Plasmid</keyword>
<geneLocation type="plasmid" evidence="2">
    <name>pNK6b DNA</name>
</geneLocation>
<reference evidence="1 2" key="1">
    <citation type="submission" date="2014-11" db="EMBL/GenBank/DDBJ databases">
        <title>Symbiosis island explosion on the genome of extra-slow-growing strains of soybean bradyrhizobia with massive insertion sequences.</title>
        <authorList>
            <person name="Iida T."/>
            <person name="Minamisawa K."/>
        </authorList>
    </citation>
    <scope>NUCLEOTIDE SEQUENCE [LARGE SCALE GENOMIC DNA]</scope>
    <source>
        <strain evidence="1 2">NK6</strain>
        <plasmid evidence="2">pNK6b DNA</plasmid>
    </source>
</reference>
<dbReference type="AlphaFoldDB" id="A0A0E3VXV3"/>
<name>A0A0E3VXV3_9BRAD</name>
<dbReference type="Proteomes" id="UP000063308">
    <property type="component" value="Plasmid pNK6b"/>
</dbReference>
<organism evidence="1 2">
    <name type="scientific">Bradyrhizobium diazoefficiens</name>
    <dbReference type="NCBI Taxonomy" id="1355477"/>
    <lineage>
        <taxon>Bacteria</taxon>
        <taxon>Pseudomonadati</taxon>
        <taxon>Pseudomonadota</taxon>
        <taxon>Alphaproteobacteria</taxon>
        <taxon>Hyphomicrobiales</taxon>
        <taxon>Nitrobacteraceae</taxon>
        <taxon>Bradyrhizobium</taxon>
    </lineage>
</organism>
<evidence type="ECO:0000313" key="2">
    <source>
        <dbReference type="Proteomes" id="UP000063308"/>
    </source>
</evidence>
<accession>A0A0E3VXV3</accession>
<evidence type="ECO:0000313" key="1">
    <source>
        <dbReference type="EMBL" id="BAR63310.1"/>
    </source>
</evidence>
<dbReference type="EMBL" id="AP014686">
    <property type="protein sequence ID" value="BAR63310.1"/>
    <property type="molecule type" value="Genomic_DNA"/>
</dbReference>
<protein>
    <submittedName>
        <fullName evidence="1">Uncharacterized protein</fullName>
    </submittedName>
</protein>
<gene>
    <name evidence="1" type="ORF">NK6_b_116</name>
</gene>